<dbReference type="PRINTS" id="PR00783">
    <property type="entry name" value="MINTRINSICP"/>
</dbReference>
<keyword evidence="6 8" id="KW-0472">Membrane</keyword>
<dbReference type="InterPro" id="IPR022357">
    <property type="entry name" value="MIP_CS"/>
</dbReference>
<keyword evidence="10" id="KW-1185">Reference proteome</keyword>
<evidence type="ECO:0000313" key="9">
    <source>
        <dbReference type="EMBL" id="MCA6078843.1"/>
    </source>
</evidence>
<dbReference type="PANTHER" id="PTHR43829:SF9">
    <property type="entry name" value="AQUAPORIN-9"/>
    <property type="match status" value="1"/>
</dbReference>
<feature type="transmembrane region" description="Helical" evidence="8">
    <location>
        <begin position="83"/>
        <end position="104"/>
    </location>
</feature>
<reference evidence="9" key="1">
    <citation type="submission" date="2021-09" db="EMBL/GenBank/DDBJ databases">
        <title>Fulvivirga sp. isolated from coastal sediment.</title>
        <authorList>
            <person name="Yu H."/>
        </authorList>
    </citation>
    <scope>NUCLEOTIDE SEQUENCE</scope>
    <source>
        <strain evidence="9">1062</strain>
    </source>
</reference>
<keyword evidence="3 7" id="KW-0813">Transport</keyword>
<dbReference type="PROSITE" id="PS00221">
    <property type="entry name" value="MIP"/>
    <property type="match status" value="1"/>
</dbReference>
<comment type="caution">
    <text evidence="9">The sequence shown here is derived from an EMBL/GenBank/DDBJ whole genome shotgun (WGS) entry which is preliminary data.</text>
</comment>
<evidence type="ECO:0000313" key="10">
    <source>
        <dbReference type="Proteomes" id="UP001139409"/>
    </source>
</evidence>
<evidence type="ECO:0000256" key="1">
    <source>
        <dbReference type="ARBA" id="ARBA00004141"/>
    </source>
</evidence>
<dbReference type="CDD" id="cd00333">
    <property type="entry name" value="MIP"/>
    <property type="match status" value="1"/>
</dbReference>
<evidence type="ECO:0000256" key="5">
    <source>
        <dbReference type="ARBA" id="ARBA00022989"/>
    </source>
</evidence>
<comment type="similarity">
    <text evidence="2 7">Belongs to the MIP/aquaporin (TC 1.A.8) family.</text>
</comment>
<evidence type="ECO:0000256" key="2">
    <source>
        <dbReference type="ARBA" id="ARBA00006175"/>
    </source>
</evidence>
<dbReference type="Gene3D" id="1.20.1080.10">
    <property type="entry name" value="Glycerol uptake facilitator protein"/>
    <property type="match status" value="1"/>
</dbReference>
<keyword evidence="5 8" id="KW-1133">Transmembrane helix</keyword>
<evidence type="ECO:0000256" key="4">
    <source>
        <dbReference type="ARBA" id="ARBA00022692"/>
    </source>
</evidence>
<dbReference type="Pfam" id="PF00230">
    <property type="entry name" value="MIP"/>
    <property type="match status" value="1"/>
</dbReference>
<dbReference type="EMBL" id="JAIXNE010000007">
    <property type="protein sequence ID" value="MCA6078843.1"/>
    <property type="molecule type" value="Genomic_DNA"/>
</dbReference>
<dbReference type="RefSeq" id="WP_225699704.1">
    <property type="nucleotide sequence ID" value="NZ_JAIXNE010000007.1"/>
</dbReference>
<dbReference type="AlphaFoldDB" id="A0A9X1KZF1"/>
<evidence type="ECO:0000256" key="8">
    <source>
        <dbReference type="SAM" id="Phobius"/>
    </source>
</evidence>
<organism evidence="9 10">
    <name type="scientific">Fulvivirga sedimenti</name>
    <dbReference type="NCBI Taxonomy" id="2879465"/>
    <lineage>
        <taxon>Bacteria</taxon>
        <taxon>Pseudomonadati</taxon>
        <taxon>Bacteroidota</taxon>
        <taxon>Cytophagia</taxon>
        <taxon>Cytophagales</taxon>
        <taxon>Fulvivirgaceae</taxon>
        <taxon>Fulvivirga</taxon>
    </lineage>
</organism>
<comment type="subcellular location">
    <subcellularLocation>
        <location evidence="1">Membrane</location>
        <topology evidence="1">Multi-pass membrane protein</topology>
    </subcellularLocation>
</comment>
<protein>
    <submittedName>
        <fullName evidence="9">Aquaporin family protein</fullName>
    </submittedName>
</protein>
<dbReference type="SUPFAM" id="SSF81338">
    <property type="entry name" value="Aquaporin-like"/>
    <property type="match status" value="1"/>
</dbReference>
<dbReference type="InterPro" id="IPR050363">
    <property type="entry name" value="MIP/Aquaporin"/>
</dbReference>
<dbReference type="InterPro" id="IPR023271">
    <property type="entry name" value="Aquaporin-like"/>
</dbReference>
<dbReference type="PANTHER" id="PTHR43829">
    <property type="entry name" value="AQUAPORIN OR AQUAGLYCEROPORIN RELATED"/>
    <property type="match status" value="1"/>
</dbReference>
<proteinExistence type="inferred from homology"/>
<gene>
    <name evidence="9" type="ORF">LDX50_28470</name>
</gene>
<dbReference type="NCBIfam" id="TIGR00861">
    <property type="entry name" value="MIP"/>
    <property type="match status" value="1"/>
</dbReference>
<name>A0A9X1KZF1_9BACT</name>
<feature type="transmembrane region" description="Helical" evidence="8">
    <location>
        <begin position="164"/>
        <end position="185"/>
    </location>
</feature>
<evidence type="ECO:0000256" key="6">
    <source>
        <dbReference type="ARBA" id="ARBA00023136"/>
    </source>
</evidence>
<dbReference type="InterPro" id="IPR000425">
    <property type="entry name" value="MIP"/>
</dbReference>
<dbReference type="GO" id="GO:0015254">
    <property type="term" value="F:glycerol channel activity"/>
    <property type="evidence" value="ECO:0007669"/>
    <property type="project" value="TreeGrafter"/>
</dbReference>
<feature type="transmembrane region" description="Helical" evidence="8">
    <location>
        <begin position="6"/>
        <end position="25"/>
    </location>
</feature>
<sequence length="240" mass="25186">MTTFLGELIGTGVLMLFGTGVNANVSLKGTYGNNAGWLTIAFGWGLAVFVAVFVSGPISGAHINPAVTIGLATAGKFPWADVPMYLAAQMIGAFIGSGLAFILYRNHFKLTEDPGVRLGVFSTGPAIPRTFDNFLSELIGTFALIFAIFFLVEGDGLGSVSAFPVGFLVFAIGMSLGGTTGYAINPARDLSPRIFHQLFVGKNSNWQYAWIPVFGPIAGAIIAAGLYILLGSPDNSLINP</sequence>
<feature type="transmembrane region" description="Helical" evidence="8">
    <location>
        <begin position="37"/>
        <end position="63"/>
    </location>
</feature>
<dbReference type="GO" id="GO:0005886">
    <property type="term" value="C:plasma membrane"/>
    <property type="evidence" value="ECO:0007669"/>
    <property type="project" value="TreeGrafter"/>
</dbReference>
<evidence type="ECO:0000256" key="3">
    <source>
        <dbReference type="ARBA" id="ARBA00022448"/>
    </source>
</evidence>
<keyword evidence="4 7" id="KW-0812">Transmembrane</keyword>
<dbReference type="Proteomes" id="UP001139409">
    <property type="component" value="Unassembled WGS sequence"/>
</dbReference>
<feature type="transmembrane region" description="Helical" evidence="8">
    <location>
        <begin position="134"/>
        <end position="152"/>
    </location>
</feature>
<feature type="transmembrane region" description="Helical" evidence="8">
    <location>
        <begin position="206"/>
        <end position="230"/>
    </location>
</feature>
<accession>A0A9X1KZF1</accession>
<evidence type="ECO:0000256" key="7">
    <source>
        <dbReference type="RuleBase" id="RU000477"/>
    </source>
</evidence>